<dbReference type="Pfam" id="PF05485">
    <property type="entry name" value="THAP"/>
    <property type="match status" value="1"/>
</dbReference>
<evidence type="ECO:0000259" key="5">
    <source>
        <dbReference type="SMART" id="SM00980"/>
    </source>
</evidence>
<dbReference type="SMART" id="SM00980">
    <property type="entry name" value="THAP"/>
    <property type="match status" value="1"/>
</dbReference>
<comment type="caution">
    <text evidence="6">The sequence shown here is derived from an EMBL/GenBank/DDBJ whole genome shotgun (WGS) entry which is preliminary data.</text>
</comment>
<proteinExistence type="predicted"/>
<keyword evidence="2" id="KW-0863">Zinc-finger</keyword>
<dbReference type="AlphaFoldDB" id="A0A9X0CQY9"/>
<evidence type="ECO:0000256" key="3">
    <source>
        <dbReference type="ARBA" id="ARBA00022833"/>
    </source>
</evidence>
<evidence type="ECO:0000313" key="6">
    <source>
        <dbReference type="EMBL" id="KAJ7372807.1"/>
    </source>
</evidence>
<keyword evidence="7" id="KW-1185">Reference proteome</keyword>
<dbReference type="OrthoDB" id="7312725at2759"/>
<dbReference type="EMBL" id="MU826834">
    <property type="protein sequence ID" value="KAJ7372807.1"/>
    <property type="molecule type" value="Genomic_DNA"/>
</dbReference>
<dbReference type="InterPro" id="IPR052224">
    <property type="entry name" value="THAP_domain_protein"/>
</dbReference>
<organism evidence="6 7">
    <name type="scientific">Desmophyllum pertusum</name>
    <dbReference type="NCBI Taxonomy" id="174260"/>
    <lineage>
        <taxon>Eukaryota</taxon>
        <taxon>Metazoa</taxon>
        <taxon>Cnidaria</taxon>
        <taxon>Anthozoa</taxon>
        <taxon>Hexacorallia</taxon>
        <taxon>Scleractinia</taxon>
        <taxon>Caryophylliina</taxon>
        <taxon>Caryophylliidae</taxon>
        <taxon>Desmophyllum</taxon>
    </lineage>
</organism>
<keyword evidence="3" id="KW-0862">Zinc</keyword>
<keyword evidence="1" id="KW-0479">Metal-binding</keyword>
<protein>
    <submittedName>
        <fullName evidence="6">Endothelial cell proliferation</fullName>
    </submittedName>
</protein>
<evidence type="ECO:0000256" key="4">
    <source>
        <dbReference type="ARBA" id="ARBA00023125"/>
    </source>
</evidence>
<evidence type="ECO:0000256" key="1">
    <source>
        <dbReference type="ARBA" id="ARBA00022723"/>
    </source>
</evidence>
<keyword evidence="4" id="KW-0238">DNA-binding</keyword>
<sequence>MVSCAALNCSTISSSKVSTFKFPRMRRKFFKPSKHSRICAAHFTEDCFVQNIATRRLMGPAFKLGRINLKHVKDDAVPTIFNFNTAVSQTELAFEQNGFL</sequence>
<dbReference type="PANTHER" id="PTHR46927">
    <property type="entry name" value="AGAP005574-PA"/>
    <property type="match status" value="1"/>
</dbReference>
<gene>
    <name evidence="6" type="primary">THAP1_1</name>
    <name evidence="6" type="ORF">OS493_016726</name>
</gene>
<evidence type="ECO:0000313" key="7">
    <source>
        <dbReference type="Proteomes" id="UP001163046"/>
    </source>
</evidence>
<dbReference type="Proteomes" id="UP001163046">
    <property type="component" value="Unassembled WGS sequence"/>
</dbReference>
<dbReference type="GO" id="GO:0008270">
    <property type="term" value="F:zinc ion binding"/>
    <property type="evidence" value="ECO:0007669"/>
    <property type="project" value="UniProtKB-KW"/>
</dbReference>
<dbReference type="InterPro" id="IPR006612">
    <property type="entry name" value="THAP_Znf"/>
</dbReference>
<name>A0A9X0CQY9_9CNID</name>
<dbReference type="SUPFAM" id="SSF57716">
    <property type="entry name" value="Glucocorticoid receptor-like (DNA-binding domain)"/>
    <property type="match status" value="1"/>
</dbReference>
<accession>A0A9X0CQY9</accession>
<feature type="domain" description="THAP-type" evidence="5">
    <location>
        <begin position="2"/>
        <end position="87"/>
    </location>
</feature>
<reference evidence="6" key="1">
    <citation type="submission" date="2023-01" db="EMBL/GenBank/DDBJ databases">
        <title>Genome assembly of the deep-sea coral Lophelia pertusa.</title>
        <authorList>
            <person name="Herrera S."/>
            <person name="Cordes E."/>
        </authorList>
    </citation>
    <scope>NUCLEOTIDE SEQUENCE</scope>
    <source>
        <strain evidence="6">USNM1676648</strain>
        <tissue evidence="6">Polyp</tissue>
    </source>
</reference>
<dbReference type="PANTHER" id="PTHR46927:SF3">
    <property type="entry name" value="THAP-TYPE DOMAIN-CONTAINING PROTEIN"/>
    <property type="match status" value="1"/>
</dbReference>
<evidence type="ECO:0000256" key="2">
    <source>
        <dbReference type="ARBA" id="ARBA00022771"/>
    </source>
</evidence>
<dbReference type="GO" id="GO:0003677">
    <property type="term" value="F:DNA binding"/>
    <property type="evidence" value="ECO:0007669"/>
    <property type="project" value="UniProtKB-KW"/>
</dbReference>